<keyword evidence="2" id="KW-1185">Reference proteome</keyword>
<gene>
    <name evidence="1" type="ORF">DFQ14_105240</name>
</gene>
<protein>
    <submittedName>
        <fullName evidence="1">Polyketide cyclase/dehydrase/lipid transport protein</fullName>
    </submittedName>
</protein>
<dbReference type="SUPFAM" id="SSF55961">
    <property type="entry name" value="Bet v1-like"/>
    <property type="match status" value="1"/>
</dbReference>
<reference evidence="1 2" key="1">
    <citation type="submission" date="2018-07" db="EMBL/GenBank/DDBJ databases">
        <title>Genomic Encyclopedia of Type Strains, Phase III (KMG-III): the genomes of soil and plant-associated and newly described type strains.</title>
        <authorList>
            <person name="Whitman W."/>
        </authorList>
    </citation>
    <scope>NUCLEOTIDE SEQUENCE [LARGE SCALE GENOMIC DNA]</scope>
    <source>
        <strain evidence="1 2">CECT 8575</strain>
    </source>
</reference>
<evidence type="ECO:0000313" key="1">
    <source>
        <dbReference type="EMBL" id="RCW44095.1"/>
    </source>
</evidence>
<evidence type="ECO:0000313" key="2">
    <source>
        <dbReference type="Proteomes" id="UP000253495"/>
    </source>
</evidence>
<dbReference type="Proteomes" id="UP000253495">
    <property type="component" value="Unassembled WGS sequence"/>
</dbReference>
<dbReference type="EMBL" id="QPJC01000005">
    <property type="protein sequence ID" value="RCW44095.1"/>
    <property type="molecule type" value="Genomic_DNA"/>
</dbReference>
<name>A0A368VSI2_9ACTN</name>
<sequence>MTSTVRESLLIATTPRRAYEAVGDVTRMGRWSPEATGAELRTAGPIGVGSRFRGTNRRGRMTWTTECTVVTADPGREFAFEVRVLGGPVARWGYEFTEEQQGTRVTETWTDRRRGAHGFLIGAVAFLISLAADPRSGGIRDRSAHNREMMRTTLRSLKQHLESFAPSR</sequence>
<comment type="caution">
    <text evidence="1">The sequence shown here is derived from an EMBL/GenBank/DDBJ whole genome shotgun (WGS) entry which is preliminary data.</text>
</comment>
<dbReference type="Gene3D" id="3.30.530.20">
    <property type="match status" value="1"/>
</dbReference>
<proteinExistence type="predicted"/>
<dbReference type="AlphaFoldDB" id="A0A368VSI2"/>
<accession>A0A368VSI2</accession>
<dbReference type="InterPro" id="IPR023393">
    <property type="entry name" value="START-like_dom_sf"/>
</dbReference>
<dbReference type="InterPro" id="IPR019587">
    <property type="entry name" value="Polyketide_cyclase/dehydratase"/>
</dbReference>
<organism evidence="1 2">
    <name type="scientific">Halopolyspora algeriensis</name>
    <dbReference type="NCBI Taxonomy" id="1500506"/>
    <lineage>
        <taxon>Bacteria</taxon>
        <taxon>Bacillati</taxon>
        <taxon>Actinomycetota</taxon>
        <taxon>Actinomycetes</taxon>
        <taxon>Actinomycetes incertae sedis</taxon>
        <taxon>Halopolyspora</taxon>
    </lineage>
</organism>
<dbReference type="RefSeq" id="WP_114453079.1">
    <property type="nucleotide sequence ID" value="NZ_QPJC01000005.1"/>
</dbReference>
<dbReference type="CDD" id="cd07812">
    <property type="entry name" value="SRPBCC"/>
    <property type="match status" value="1"/>
</dbReference>
<dbReference type="Pfam" id="PF10604">
    <property type="entry name" value="Polyketide_cyc2"/>
    <property type="match status" value="1"/>
</dbReference>
<dbReference type="OrthoDB" id="4618973at2"/>